<dbReference type="Pfam" id="PF00392">
    <property type="entry name" value="GntR"/>
    <property type="match status" value="1"/>
</dbReference>
<keyword evidence="2" id="KW-0238">DNA-binding</keyword>
<dbReference type="CDD" id="cd07377">
    <property type="entry name" value="WHTH_GntR"/>
    <property type="match status" value="1"/>
</dbReference>
<dbReference type="InterPro" id="IPR000524">
    <property type="entry name" value="Tscrpt_reg_HTH_GntR"/>
</dbReference>
<dbReference type="PANTHER" id="PTHR43537:SF24">
    <property type="entry name" value="GLUCONATE OPERON TRANSCRIPTIONAL REPRESSOR"/>
    <property type="match status" value="1"/>
</dbReference>
<proteinExistence type="predicted"/>
<dbReference type="PANTHER" id="PTHR43537">
    <property type="entry name" value="TRANSCRIPTIONAL REGULATOR, GNTR FAMILY"/>
    <property type="match status" value="1"/>
</dbReference>
<evidence type="ECO:0000313" key="6">
    <source>
        <dbReference type="EMBL" id="SBS78976.1"/>
    </source>
</evidence>
<dbReference type="SMART" id="SM00345">
    <property type="entry name" value="HTH_GNTR"/>
    <property type="match status" value="1"/>
</dbReference>
<organism evidence="6">
    <name type="scientific">uncultured Mycobacterium sp</name>
    <dbReference type="NCBI Taxonomy" id="171292"/>
    <lineage>
        <taxon>Bacteria</taxon>
        <taxon>Bacillati</taxon>
        <taxon>Actinomycetota</taxon>
        <taxon>Actinomycetes</taxon>
        <taxon>Mycobacteriales</taxon>
        <taxon>Mycobacteriaceae</taxon>
        <taxon>Mycobacterium</taxon>
        <taxon>environmental samples</taxon>
    </lineage>
</organism>
<evidence type="ECO:0000256" key="3">
    <source>
        <dbReference type="ARBA" id="ARBA00023163"/>
    </source>
</evidence>
<keyword evidence="3" id="KW-0804">Transcription</keyword>
<dbReference type="Pfam" id="PF07729">
    <property type="entry name" value="FCD"/>
    <property type="match status" value="1"/>
</dbReference>
<dbReference type="Gene3D" id="1.10.10.10">
    <property type="entry name" value="Winged helix-like DNA-binding domain superfamily/Winged helix DNA-binding domain"/>
    <property type="match status" value="1"/>
</dbReference>
<dbReference type="SUPFAM" id="SSF48008">
    <property type="entry name" value="GntR ligand-binding domain-like"/>
    <property type="match status" value="1"/>
</dbReference>
<evidence type="ECO:0000256" key="1">
    <source>
        <dbReference type="ARBA" id="ARBA00023015"/>
    </source>
</evidence>
<dbReference type="EMBL" id="FLQS01000063">
    <property type="protein sequence ID" value="SBS78976.1"/>
    <property type="molecule type" value="Genomic_DNA"/>
</dbReference>
<evidence type="ECO:0000256" key="4">
    <source>
        <dbReference type="SAM" id="MobiDB-lite"/>
    </source>
</evidence>
<sequence>MNAPASARVEDRRGRRRSQLSDEVAAHLREAIMTGALRPGTFIRLDETAARLGVSITPVREALLTLRGEGMVALEPRRGYVVQPLSRQDVADIYWLQATIAKELVTSAAERLTAEQIDELDEANERLAAAVTAGDPATIGAAEFAFHRLLNRGAGRMKLAWFLLHAARYMPPQIYVTDASWGEAAVETHRQLIAALRRRDTAALVELSGAEFNDGVHRLLEQLERNGMWRR</sequence>
<keyword evidence="1" id="KW-0805">Transcription regulation</keyword>
<feature type="region of interest" description="Disordered" evidence="4">
    <location>
        <begin position="1"/>
        <end position="20"/>
    </location>
</feature>
<dbReference type="SUPFAM" id="SSF46785">
    <property type="entry name" value="Winged helix' DNA-binding domain"/>
    <property type="match status" value="1"/>
</dbReference>
<protein>
    <submittedName>
        <fullName evidence="6">Transcriptional regulator, GntR family</fullName>
    </submittedName>
</protein>
<dbReference type="SMART" id="SM00895">
    <property type="entry name" value="FCD"/>
    <property type="match status" value="1"/>
</dbReference>
<dbReference type="InterPro" id="IPR036390">
    <property type="entry name" value="WH_DNA-bd_sf"/>
</dbReference>
<dbReference type="PROSITE" id="PS50949">
    <property type="entry name" value="HTH_GNTR"/>
    <property type="match status" value="1"/>
</dbReference>
<gene>
    <name evidence="6" type="ORF">MHPYR_660005</name>
</gene>
<evidence type="ECO:0000259" key="5">
    <source>
        <dbReference type="PROSITE" id="PS50949"/>
    </source>
</evidence>
<dbReference type="InterPro" id="IPR036388">
    <property type="entry name" value="WH-like_DNA-bd_sf"/>
</dbReference>
<name>A0A1Y5PJR1_9MYCO</name>
<evidence type="ECO:0000256" key="2">
    <source>
        <dbReference type="ARBA" id="ARBA00023125"/>
    </source>
</evidence>
<dbReference type="Gene3D" id="1.20.120.530">
    <property type="entry name" value="GntR ligand-binding domain-like"/>
    <property type="match status" value="1"/>
</dbReference>
<accession>A0A1Y5PJR1</accession>
<dbReference type="GO" id="GO:0003700">
    <property type="term" value="F:DNA-binding transcription factor activity"/>
    <property type="evidence" value="ECO:0007669"/>
    <property type="project" value="InterPro"/>
</dbReference>
<feature type="domain" description="HTH gntR-type" evidence="5">
    <location>
        <begin position="18"/>
        <end position="85"/>
    </location>
</feature>
<dbReference type="GO" id="GO:0003677">
    <property type="term" value="F:DNA binding"/>
    <property type="evidence" value="ECO:0007669"/>
    <property type="project" value="UniProtKB-KW"/>
</dbReference>
<dbReference type="AlphaFoldDB" id="A0A1Y5PJR1"/>
<dbReference type="InterPro" id="IPR011711">
    <property type="entry name" value="GntR_C"/>
</dbReference>
<dbReference type="InterPro" id="IPR008920">
    <property type="entry name" value="TF_FadR/GntR_C"/>
</dbReference>
<reference evidence="6" key="1">
    <citation type="submission" date="2016-03" db="EMBL/GenBank/DDBJ databases">
        <authorList>
            <person name="Ploux O."/>
        </authorList>
    </citation>
    <scope>NUCLEOTIDE SEQUENCE</scope>
    <source>
        <strain evidence="6">UC10</strain>
    </source>
</reference>